<comment type="caution">
    <text evidence="2">The sequence shown here is derived from an EMBL/GenBank/DDBJ whole genome shotgun (WGS) entry which is preliminary data.</text>
</comment>
<dbReference type="EMBL" id="QGKV02000759">
    <property type="protein sequence ID" value="KAF3568553.1"/>
    <property type="molecule type" value="Genomic_DNA"/>
</dbReference>
<proteinExistence type="predicted"/>
<evidence type="ECO:0000256" key="1">
    <source>
        <dbReference type="SAM" id="MobiDB-lite"/>
    </source>
</evidence>
<accession>A0ABQ7D858</accession>
<dbReference type="Proteomes" id="UP000266723">
    <property type="component" value="Unassembled WGS sequence"/>
</dbReference>
<keyword evidence="3" id="KW-1185">Reference proteome</keyword>
<feature type="compositionally biased region" description="Polar residues" evidence="1">
    <location>
        <begin position="17"/>
        <end position="40"/>
    </location>
</feature>
<sequence>MLELPPTQAVEILHFTDSSSYSQGDHSRNWQQNGSVSGEITTTSSEPSNSNSE</sequence>
<reference evidence="2 3" key="1">
    <citation type="journal article" date="2020" name="BMC Genomics">
        <title>Intraspecific diversification of the crop wild relative Brassica cretica Lam. using demographic model selection.</title>
        <authorList>
            <person name="Kioukis A."/>
            <person name="Michalopoulou V.A."/>
            <person name="Briers L."/>
            <person name="Pirintsos S."/>
            <person name="Studholme D.J."/>
            <person name="Pavlidis P."/>
            <person name="Sarris P.F."/>
        </authorList>
    </citation>
    <scope>NUCLEOTIDE SEQUENCE [LARGE SCALE GENOMIC DNA]</scope>
    <source>
        <strain evidence="3">cv. PFS-1207/04</strain>
    </source>
</reference>
<protein>
    <submittedName>
        <fullName evidence="2">Uncharacterized protein</fullName>
    </submittedName>
</protein>
<gene>
    <name evidence="2" type="ORF">DY000_02013695</name>
</gene>
<evidence type="ECO:0000313" key="2">
    <source>
        <dbReference type="EMBL" id="KAF3568553.1"/>
    </source>
</evidence>
<name>A0ABQ7D858_BRACR</name>
<evidence type="ECO:0000313" key="3">
    <source>
        <dbReference type="Proteomes" id="UP000266723"/>
    </source>
</evidence>
<feature type="region of interest" description="Disordered" evidence="1">
    <location>
        <begin position="17"/>
        <end position="53"/>
    </location>
</feature>
<organism evidence="2 3">
    <name type="scientific">Brassica cretica</name>
    <name type="common">Mustard</name>
    <dbReference type="NCBI Taxonomy" id="69181"/>
    <lineage>
        <taxon>Eukaryota</taxon>
        <taxon>Viridiplantae</taxon>
        <taxon>Streptophyta</taxon>
        <taxon>Embryophyta</taxon>
        <taxon>Tracheophyta</taxon>
        <taxon>Spermatophyta</taxon>
        <taxon>Magnoliopsida</taxon>
        <taxon>eudicotyledons</taxon>
        <taxon>Gunneridae</taxon>
        <taxon>Pentapetalae</taxon>
        <taxon>rosids</taxon>
        <taxon>malvids</taxon>
        <taxon>Brassicales</taxon>
        <taxon>Brassicaceae</taxon>
        <taxon>Brassiceae</taxon>
        <taxon>Brassica</taxon>
    </lineage>
</organism>
<feature type="compositionally biased region" description="Low complexity" evidence="1">
    <location>
        <begin position="41"/>
        <end position="53"/>
    </location>
</feature>